<evidence type="ECO:0000313" key="2">
    <source>
        <dbReference type="EMBL" id="KAF9443111.1"/>
    </source>
</evidence>
<gene>
    <name evidence="2" type="ORF">P691DRAFT_764592</name>
</gene>
<dbReference type="Proteomes" id="UP000807342">
    <property type="component" value="Unassembled WGS sequence"/>
</dbReference>
<keyword evidence="3" id="KW-1185">Reference proteome</keyword>
<feature type="compositionally biased region" description="Polar residues" evidence="1">
    <location>
        <begin position="59"/>
        <end position="75"/>
    </location>
</feature>
<feature type="region of interest" description="Disordered" evidence="1">
    <location>
        <begin position="274"/>
        <end position="353"/>
    </location>
</feature>
<feature type="region of interest" description="Disordered" evidence="1">
    <location>
        <begin position="633"/>
        <end position="653"/>
    </location>
</feature>
<dbReference type="OrthoDB" id="2823776at2759"/>
<dbReference type="EMBL" id="MU151518">
    <property type="protein sequence ID" value="KAF9443111.1"/>
    <property type="molecule type" value="Genomic_DNA"/>
</dbReference>
<sequence>MFPAEILETILSCLKNDNAILALRSCALVSSDFLPIARTFLFGHVFLLPQPRQSATALSTRSYSLASRTDTQNPQPGLRSESLSPYVPSPRAAPSTQWDIEPEVHASNACFRLLRLLSTSPTLAHYIRRVSIIDGRLFPLADLPPSRGDSLLSALGLDNAQSEQYYTVRDKLNGLQWFLSTPPRVFYALVQKLDLQSFDLVFQEGPKVSWGRIPRDIRSALNYLFACPTLQTLELRGMSWETPSSLHDLIITLSQGSITNLTFRNVKLVSTLPTTSHIPRRGRSPTRRDPSPVPGSCDRSENRHPPHVDLRQNQFNSPPPGSSHAKPFSRQELNSNSRAQNQNQNCQMTLPPVNPLSSRALRLESLHIGPVPSDLAGVLQAPSTLDFLRVLVCDAHPGSGSIGKGDDRAASEQASPSLEPLKRLSIPSVDLDNISELFSILAHSGMTNVLEVLELNERLSFSTSVSIPSSTSTHARTTASSGQGIDFSSFTSLKHLRLGIHVAHQPLLHPGLVIAHPTLVPHACIQPHSTLHQNHTPSTLQWLTQILDTLPPNLTHLTISLSFDNQLLTAENNFRTPDSDWGILSDKLRSFQFRSTPFDGSRRVKVKLNIRVATTSLSSGLVSGPGFSPAAFGTPLTGPVPSRGRGRGRTRVSHSDFVGGCDGDLRNVEDGVGDTIAKRWIMESFGGLDVVFL</sequence>
<accession>A0A9P5X489</accession>
<dbReference type="AlphaFoldDB" id="A0A9P5X489"/>
<feature type="compositionally biased region" description="Low complexity" evidence="1">
    <location>
        <begin position="334"/>
        <end position="347"/>
    </location>
</feature>
<comment type="caution">
    <text evidence="2">The sequence shown here is derived from an EMBL/GenBank/DDBJ whole genome shotgun (WGS) entry which is preliminary data.</text>
</comment>
<feature type="region of interest" description="Disordered" evidence="1">
    <location>
        <begin position="59"/>
        <end position="98"/>
    </location>
</feature>
<proteinExistence type="predicted"/>
<organism evidence="2 3">
    <name type="scientific">Macrolepiota fuliginosa MF-IS2</name>
    <dbReference type="NCBI Taxonomy" id="1400762"/>
    <lineage>
        <taxon>Eukaryota</taxon>
        <taxon>Fungi</taxon>
        <taxon>Dikarya</taxon>
        <taxon>Basidiomycota</taxon>
        <taxon>Agaricomycotina</taxon>
        <taxon>Agaricomycetes</taxon>
        <taxon>Agaricomycetidae</taxon>
        <taxon>Agaricales</taxon>
        <taxon>Agaricineae</taxon>
        <taxon>Agaricaceae</taxon>
        <taxon>Macrolepiota</taxon>
    </lineage>
</organism>
<feature type="compositionally biased region" description="Basic and acidic residues" evidence="1">
    <location>
        <begin position="298"/>
        <end position="310"/>
    </location>
</feature>
<protein>
    <submittedName>
        <fullName evidence="2">Uncharacterized protein</fullName>
    </submittedName>
</protein>
<name>A0A9P5X489_9AGAR</name>
<evidence type="ECO:0000256" key="1">
    <source>
        <dbReference type="SAM" id="MobiDB-lite"/>
    </source>
</evidence>
<reference evidence="2" key="1">
    <citation type="submission" date="2020-11" db="EMBL/GenBank/DDBJ databases">
        <authorList>
            <consortium name="DOE Joint Genome Institute"/>
            <person name="Ahrendt S."/>
            <person name="Riley R."/>
            <person name="Andreopoulos W."/>
            <person name="Labutti K."/>
            <person name="Pangilinan J."/>
            <person name="Ruiz-Duenas F.J."/>
            <person name="Barrasa J.M."/>
            <person name="Sanchez-Garcia M."/>
            <person name="Camarero S."/>
            <person name="Miyauchi S."/>
            <person name="Serrano A."/>
            <person name="Linde D."/>
            <person name="Babiker R."/>
            <person name="Drula E."/>
            <person name="Ayuso-Fernandez I."/>
            <person name="Pacheco R."/>
            <person name="Padilla G."/>
            <person name="Ferreira P."/>
            <person name="Barriuso J."/>
            <person name="Kellner H."/>
            <person name="Castanera R."/>
            <person name="Alfaro M."/>
            <person name="Ramirez L."/>
            <person name="Pisabarro A.G."/>
            <person name="Kuo A."/>
            <person name="Tritt A."/>
            <person name="Lipzen A."/>
            <person name="He G."/>
            <person name="Yan M."/>
            <person name="Ng V."/>
            <person name="Cullen D."/>
            <person name="Martin F."/>
            <person name="Rosso M.-N."/>
            <person name="Henrissat B."/>
            <person name="Hibbett D."/>
            <person name="Martinez A.T."/>
            <person name="Grigoriev I.V."/>
        </authorList>
    </citation>
    <scope>NUCLEOTIDE SEQUENCE</scope>
    <source>
        <strain evidence="2">MF-IS2</strain>
    </source>
</reference>
<evidence type="ECO:0000313" key="3">
    <source>
        <dbReference type="Proteomes" id="UP000807342"/>
    </source>
</evidence>